<evidence type="ECO:0000259" key="4">
    <source>
        <dbReference type="PROSITE" id="PS51387"/>
    </source>
</evidence>
<reference evidence="6" key="1">
    <citation type="submission" date="2025-08" db="UniProtKB">
        <authorList>
            <consortium name="RefSeq"/>
        </authorList>
    </citation>
    <scope>IDENTIFICATION</scope>
    <source>
        <tissue evidence="6">White muscle</tissue>
    </source>
</reference>
<dbReference type="InterPro" id="IPR002888">
    <property type="entry name" value="2Fe-2S-bd"/>
</dbReference>
<proteinExistence type="predicted"/>
<keyword evidence="3" id="KW-0274">FAD</keyword>
<name>A0A8U0U5K3_SALNM</name>
<dbReference type="RefSeq" id="XP_038841239.1">
    <property type="nucleotide sequence ID" value="XM_038985311.1"/>
</dbReference>
<feature type="domain" description="FAD-binding PCMH-type" evidence="4">
    <location>
        <begin position="120"/>
        <end position="305"/>
    </location>
</feature>
<keyword evidence="5" id="KW-1185">Reference proteome</keyword>
<dbReference type="InterPro" id="IPR036884">
    <property type="entry name" value="2Fe-2S-bd_dom_sf"/>
</dbReference>
<dbReference type="SUPFAM" id="SSF56176">
    <property type="entry name" value="FAD-binding/transporter-associated domain-like"/>
    <property type="match status" value="1"/>
</dbReference>
<dbReference type="InterPro" id="IPR002346">
    <property type="entry name" value="Mopterin_DH_FAD-bd"/>
</dbReference>
<dbReference type="FunFam" id="3.30.465.10:FF:000004">
    <property type="entry name" value="Xanthine dehydrogenase/oxidase"/>
    <property type="match status" value="1"/>
</dbReference>
<dbReference type="FunFam" id="3.30.390.50:FF:000001">
    <property type="entry name" value="Xanthine dehydrogenase oxidase"/>
    <property type="match status" value="1"/>
</dbReference>
<dbReference type="InterPro" id="IPR016167">
    <property type="entry name" value="FAD-bd_PCMH_sub1"/>
</dbReference>
<dbReference type="Pfam" id="PF00941">
    <property type="entry name" value="FAD_binding_5"/>
    <property type="match status" value="1"/>
</dbReference>
<comment type="cofactor">
    <cofactor evidence="1">
        <name>FAD</name>
        <dbReference type="ChEBI" id="CHEBI:57692"/>
    </cofactor>
</comment>
<dbReference type="PANTHER" id="PTHR45444">
    <property type="entry name" value="XANTHINE DEHYDROGENASE"/>
    <property type="match status" value="1"/>
</dbReference>
<accession>A0A8U0U5K3</accession>
<evidence type="ECO:0000256" key="1">
    <source>
        <dbReference type="ARBA" id="ARBA00001974"/>
    </source>
</evidence>
<dbReference type="InterPro" id="IPR005107">
    <property type="entry name" value="CO_DH_flav_C"/>
</dbReference>
<evidence type="ECO:0000256" key="3">
    <source>
        <dbReference type="ARBA" id="ARBA00022827"/>
    </source>
</evidence>
<dbReference type="AlphaFoldDB" id="A0A8U0U5K3"/>
<dbReference type="Gene3D" id="3.30.465.10">
    <property type="match status" value="1"/>
</dbReference>
<dbReference type="KEGG" id="snh:120039990"/>
<dbReference type="Gene3D" id="3.30.43.10">
    <property type="entry name" value="Uridine Diphospho-n-acetylenolpyruvylglucosamine Reductase, domain 2"/>
    <property type="match status" value="1"/>
</dbReference>
<dbReference type="InterPro" id="IPR036318">
    <property type="entry name" value="FAD-bd_PCMH-like_sf"/>
</dbReference>
<dbReference type="InterPro" id="IPR016208">
    <property type="entry name" value="Ald_Oxase/xanthine_DH-like"/>
</dbReference>
<dbReference type="SMART" id="SM01092">
    <property type="entry name" value="CO_deh_flav_C"/>
    <property type="match status" value="1"/>
</dbReference>
<sequence length="441" mass="48974">MSMYALLRNHPTPRMADIEEAFQGNLCRCTGYRPILEGYKTFTKERKCCGGKGKDNGCCMTNGVKTKGNTDEENVNRTSVLPAPLYDPDDFLPLDPTQEIIFPPELMSLCKDQSSQQLRFRGERVLWLQPASLDQLLELKTQYPNAKMVVGNTEVGIEMKFKNLLYPVILAPAYIPELNTIQHTDEGIVFGASCSLTLLGDVLKAALVKLPSYQTEVFTAVLEQLRWFAGLQIRNVAAIGGNIMTASPISDLNPVFMAAGCKLTLMSKGGERVVVMDEKFFPGYRRTILTPEEVLLCVLIPYTKKGQYFAAYKQSPRREDDISIVTSGMSVTFAEGSTVVKHLALSYGGMAATTVMAKNTASRLLGKQWGEELLQDACSSLAEEMTLHPSAPGGMVTYRRTLTLSLFYKFYLTVQQKLASEVRNIIIIFIHNTLLLVSRTV</sequence>
<dbReference type="GO" id="GO:0016491">
    <property type="term" value="F:oxidoreductase activity"/>
    <property type="evidence" value="ECO:0007669"/>
    <property type="project" value="InterPro"/>
</dbReference>
<dbReference type="PROSITE" id="PS51387">
    <property type="entry name" value="FAD_PCMH"/>
    <property type="match status" value="1"/>
</dbReference>
<dbReference type="Gene3D" id="3.30.390.50">
    <property type="entry name" value="CO dehydrogenase flavoprotein, C-terminal domain"/>
    <property type="match status" value="1"/>
</dbReference>
<evidence type="ECO:0000313" key="5">
    <source>
        <dbReference type="Proteomes" id="UP000808372"/>
    </source>
</evidence>
<dbReference type="InterPro" id="IPR036683">
    <property type="entry name" value="CO_DH_flav_C_dom_sf"/>
</dbReference>
<dbReference type="InterPro" id="IPR016169">
    <property type="entry name" value="FAD-bd_PCMH_sub2"/>
</dbReference>
<protein>
    <submittedName>
        <fullName evidence="6">Xanthine dehydrogenase/oxidase-like isoform X1</fullName>
    </submittedName>
</protein>
<organism evidence="5 6">
    <name type="scientific">Salvelinus namaycush</name>
    <name type="common">Lake trout</name>
    <name type="synonym">Salmo namaycush</name>
    <dbReference type="NCBI Taxonomy" id="8040"/>
    <lineage>
        <taxon>Eukaryota</taxon>
        <taxon>Metazoa</taxon>
        <taxon>Chordata</taxon>
        <taxon>Craniata</taxon>
        <taxon>Vertebrata</taxon>
        <taxon>Euteleostomi</taxon>
        <taxon>Actinopterygii</taxon>
        <taxon>Neopterygii</taxon>
        <taxon>Teleostei</taxon>
        <taxon>Protacanthopterygii</taxon>
        <taxon>Salmoniformes</taxon>
        <taxon>Salmonidae</taxon>
        <taxon>Salmoninae</taxon>
        <taxon>Salvelinus</taxon>
    </lineage>
</organism>
<dbReference type="Pfam" id="PF03450">
    <property type="entry name" value="CO_deh_flav_C"/>
    <property type="match status" value="1"/>
</dbReference>
<dbReference type="Pfam" id="PF01799">
    <property type="entry name" value="Fer2_2"/>
    <property type="match status" value="1"/>
</dbReference>
<dbReference type="Proteomes" id="UP000808372">
    <property type="component" value="Unplaced"/>
</dbReference>
<dbReference type="InterPro" id="IPR016166">
    <property type="entry name" value="FAD-bd_PCMH"/>
</dbReference>
<evidence type="ECO:0000256" key="2">
    <source>
        <dbReference type="ARBA" id="ARBA00022630"/>
    </source>
</evidence>
<dbReference type="GO" id="GO:0071949">
    <property type="term" value="F:FAD binding"/>
    <property type="evidence" value="ECO:0007669"/>
    <property type="project" value="InterPro"/>
</dbReference>
<dbReference type="Gene3D" id="1.10.150.120">
    <property type="entry name" value="[2Fe-2S]-binding domain"/>
    <property type="match status" value="1"/>
</dbReference>
<dbReference type="PANTHER" id="PTHR45444:SF3">
    <property type="entry name" value="XANTHINE DEHYDROGENASE"/>
    <property type="match status" value="1"/>
</dbReference>
<evidence type="ECO:0000313" key="6">
    <source>
        <dbReference type="RefSeq" id="XP_038841239.1"/>
    </source>
</evidence>
<dbReference type="SUPFAM" id="SSF55447">
    <property type="entry name" value="CO dehydrogenase flavoprotein C-terminal domain-like"/>
    <property type="match status" value="1"/>
</dbReference>
<dbReference type="SUPFAM" id="SSF47741">
    <property type="entry name" value="CO dehydrogenase ISP C-domain like"/>
    <property type="match status" value="1"/>
</dbReference>
<dbReference type="FunFam" id="3.30.43.10:FF:000001">
    <property type="entry name" value="Xanthine dehydrogenase/oxidase"/>
    <property type="match status" value="1"/>
</dbReference>
<dbReference type="GeneID" id="120039990"/>
<keyword evidence="2" id="KW-0285">Flavoprotein</keyword>
<gene>
    <name evidence="6" type="primary">LOC120039990</name>
</gene>
<dbReference type="GO" id="GO:0005506">
    <property type="term" value="F:iron ion binding"/>
    <property type="evidence" value="ECO:0007669"/>
    <property type="project" value="InterPro"/>
</dbReference>